<reference evidence="1" key="1">
    <citation type="submission" date="2021-02" db="EMBL/GenBank/DDBJ databases">
        <authorList>
            <consortium name="DOE Joint Genome Institute"/>
            <person name="Ahrendt S."/>
            <person name="Looney B.P."/>
            <person name="Miyauchi S."/>
            <person name="Morin E."/>
            <person name="Drula E."/>
            <person name="Courty P.E."/>
            <person name="Chicoki N."/>
            <person name="Fauchery L."/>
            <person name="Kohler A."/>
            <person name="Kuo A."/>
            <person name="Labutti K."/>
            <person name="Pangilinan J."/>
            <person name="Lipzen A."/>
            <person name="Riley R."/>
            <person name="Andreopoulos W."/>
            <person name="He G."/>
            <person name="Johnson J."/>
            <person name="Barry K.W."/>
            <person name="Grigoriev I.V."/>
            <person name="Nagy L."/>
            <person name="Hibbett D."/>
            <person name="Henrissat B."/>
            <person name="Matheny P.B."/>
            <person name="Labbe J."/>
            <person name="Martin F."/>
        </authorList>
    </citation>
    <scope>NUCLEOTIDE SEQUENCE</scope>
    <source>
        <strain evidence="1">FP105234-sp</strain>
    </source>
</reference>
<dbReference type="EMBL" id="MU275969">
    <property type="protein sequence ID" value="KAI0044863.1"/>
    <property type="molecule type" value="Genomic_DNA"/>
</dbReference>
<sequence length="440" mass="49535">MGSQMERARIAIYHVCRHWRAIVHDFAALWTTIPLRSAPLTQLALTRSKAESLFIHIDIGLLEWPAYHNLARTKISYLPRTRALSLAVRRAHRNNSALACVHFVGFLEDLPMPALESFELRDYQIQDWRLPDNIFQGVIPRLRELHLSRTLSTTSCLLSAPLVIFNLTEGSISTPPPDGMESEDEDEDVRNTRHHYVYLKHALDDFSHLRELHLCSTFNAFPPYNPADEAMPAVRLPFLEILKIRADIPEVAHLLRIISVPAHVDLHLMCHTRLGLSHSGNPENLSKFKNVLSIVGDMLRAYVRTVAIAGLTFRHLNVRAVGRRSTMSKLGTDSFLAITESNPNPHVPFTYAPTTPRFRLTIMRPSGLFSFDEVLAILAHIPDVRSVEAFEALGINTPWGKDIADPGVAAKWVAALVPRRKHNSDDLLPAESPEPPSPHN</sequence>
<evidence type="ECO:0000313" key="1">
    <source>
        <dbReference type="EMBL" id="KAI0044863.1"/>
    </source>
</evidence>
<keyword evidence="2" id="KW-1185">Reference proteome</keyword>
<comment type="caution">
    <text evidence="1">The sequence shown here is derived from an EMBL/GenBank/DDBJ whole genome shotgun (WGS) entry which is preliminary data.</text>
</comment>
<organism evidence="1 2">
    <name type="scientific">Auriscalpium vulgare</name>
    <dbReference type="NCBI Taxonomy" id="40419"/>
    <lineage>
        <taxon>Eukaryota</taxon>
        <taxon>Fungi</taxon>
        <taxon>Dikarya</taxon>
        <taxon>Basidiomycota</taxon>
        <taxon>Agaricomycotina</taxon>
        <taxon>Agaricomycetes</taxon>
        <taxon>Russulales</taxon>
        <taxon>Auriscalpiaceae</taxon>
        <taxon>Auriscalpium</taxon>
    </lineage>
</organism>
<evidence type="ECO:0000313" key="2">
    <source>
        <dbReference type="Proteomes" id="UP000814033"/>
    </source>
</evidence>
<accession>A0ACB8RL51</accession>
<gene>
    <name evidence="1" type="ORF">FA95DRAFT_212078</name>
</gene>
<protein>
    <submittedName>
        <fullName evidence="1">Uncharacterized protein</fullName>
    </submittedName>
</protein>
<reference evidence="1" key="2">
    <citation type="journal article" date="2022" name="New Phytol.">
        <title>Evolutionary transition to the ectomycorrhizal habit in the genomes of a hyperdiverse lineage of mushroom-forming fungi.</title>
        <authorList>
            <person name="Looney B."/>
            <person name="Miyauchi S."/>
            <person name="Morin E."/>
            <person name="Drula E."/>
            <person name="Courty P.E."/>
            <person name="Kohler A."/>
            <person name="Kuo A."/>
            <person name="LaButti K."/>
            <person name="Pangilinan J."/>
            <person name="Lipzen A."/>
            <person name="Riley R."/>
            <person name="Andreopoulos W."/>
            <person name="He G."/>
            <person name="Johnson J."/>
            <person name="Nolan M."/>
            <person name="Tritt A."/>
            <person name="Barry K.W."/>
            <person name="Grigoriev I.V."/>
            <person name="Nagy L.G."/>
            <person name="Hibbett D."/>
            <person name="Henrissat B."/>
            <person name="Matheny P.B."/>
            <person name="Labbe J."/>
            <person name="Martin F.M."/>
        </authorList>
    </citation>
    <scope>NUCLEOTIDE SEQUENCE</scope>
    <source>
        <strain evidence="1">FP105234-sp</strain>
    </source>
</reference>
<proteinExistence type="predicted"/>
<dbReference type="Proteomes" id="UP000814033">
    <property type="component" value="Unassembled WGS sequence"/>
</dbReference>
<name>A0ACB8RL51_9AGAM</name>